<keyword evidence="1" id="KW-0472">Membrane</keyword>
<organism evidence="3 4">
    <name type="scientific">Pedobacter polaris</name>
    <dbReference type="NCBI Taxonomy" id="2571273"/>
    <lineage>
        <taxon>Bacteria</taxon>
        <taxon>Pseudomonadati</taxon>
        <taxon>Bacteroidota</taxon>
        <taxon>Sphingobacteriia</taxon>
        <taxon>Sphingobacteriales</taxon>
        <taxon>Sphingobacteriaceae</taxon>
        <taxon>Pedobacter</taxon>
    </lineage>
</organism>
<proteinExistence type="predicted"/>
<protein>
    <recommendedName>
        <fullName evidence="2">Chemotaxis methyl-accepting receptor HlyB-like 4HB MCP domain-containing protein</fullName>
    </recommendedName>
</protein>
<name>A0A4U1CVE6_9SPHI</name>
<evidence type="ECO:0000313" key="3">
    <source>
        <dbReference type="EMBL" id="TKC12646.1"/>
    </source>
</evidence>
<dbReference type="EMBL" id="SWBR01000001">
    <property type="protein sequence ID" value="TKC12646.1"/>
    <property type="molecule type" value="Genomic_DNA"/>
</dbReference>
<reference evidence="3 4" key="1">
    <citation type="submission" date="2019-04" db="EMBL/GenBank/DDBJ databases">
        <title>Pedobacter sp. RP-3-22 sp. nov., isolated from Arctic soil.</title>
        <authorList>
            <person name="Dahal R.H."/>
            <person name="Kim D.-U."/>
        </authorList>
    </citation>
    <scope>NUCLEOTIDE SEQUENCE [LARGE SCALE GENOMIC DNA]</scope>
    <source>
        <strain evidence="3 4">RP-3-22</strain>
    </source>
</reference>
<dbReference type="Proteomes" id="UP000309488">
    <property type="component" value="Unassembled WGS sequence"/>
</dbReference>
<feature type="transmembrane region" description="Helical" evidence="1">
    <location>
        <begin position="194"/>
        <end position="214"/>
    </location>
</feature>
<dbReference type="InterPro" id="IPR024478">
    <property type="entry name" value="HlyB_4HB_MCP"/>
</dbReference>
<sequence length="224" mass="25363">MKFAHSIKQKTKVAVLLFCIMACTILIRVLEDQSIKNMGKAFTSLYNDRLIPATDLFYISEGIYAKRFLIDNHLNTNSTDNSLNQRLAGHDANIDLLLKKYEQTFLVKPEKNHLNVLKNKLLENRTIEKTILNIPPDATAETKLAFNKMASKSYQEIFENLTALTKIQTKVGEELIKESKSIIAGSNLYSNIQLVLAVVIGILIVSIMFTSNVIKIKQENFNLN</sequence>
<keyword evidence="1" id="KW-1133">Transmembrane helix</keyword>
<dbReference type="OrthoDB" id="1438991at2"/>
<evidence type="ECO:0000259" key="2">
    <source>
        <dbReference type="Pfam" id="PF12729"/>
    </source>
</evidence>
<dbReference type="Pfam" id="PF12729">
    <property type="entry name" value="4HB_MCP_1"/>
    <property type="match status" value="1"/>
</dbReference>
<feature type="transmembrane region" description="Helical" evidence="1">
    <location>
        <begin position="12"/>
        <end position="30"/>
    </location>
</feature>
<gene>
    <name evidence="3" type="ORF">FA048_03235</name>
</gene>
<dbReference type="RefSeq" id="WP_136838771.1">
    <property type="nucleotide sequence ID" value="NZ_SWBR01000001.1"/>
</dbReference>
<feature type="domain" description="Chemotaxis methyl-accepting receptor HlyB-like 4HB MCP" evidence="2">
    <location>
        <begin position="6"/>
        <end position="181"/>
    </location>
</feature>
<evidence type="ECO:0000256" key="1">
    <source>
        <dbReference type="SAM" id="Phobius"/>
    </source>
</evidence>
<keyword evidence="4" id="KW-1185">Reference proteome</keyword>
<evidence type="ECO:0000313" key="4">
    <source>
        <dbReference type="Proteomes" id="UP000309488"/>
    </source>
</evidence>
<comment type="caution">
    <text evidence="3">The sequence shown here is derived from an EMBL/GenBank/DDBJ whole genome shotgun (WGS) entry which is preliminary data.</text>
</comment>
<keyword evidence="1" id="KW-0812">Transmembrane</keyword>
<dbReference type="AlphaFoldDB" id="A0A4U1CVE6"/>
<accession>A0A4U1CVE6</accession>